<feature type="compositionally biased region" description="Gly residues" evidence="1">
    <location>
        <begin position="116"/>
        <end position="130"/>
    </location>
</feature>
<organism evidence="2 3">
    <name type="scientific">Panicum virgatum</name>
    <name type="common">Blackwell switchgrass</name>
    <dbReference type="NCBI Taxonomy" id="38727"/>
    <lineage>
        <taxon>Eukaryota</taxon>
        <taxon>Viridiplantae</taxon>
        <taxon>Streptophyta</taxon>
        <taxon>Embryophyta</taxon>
        <taxon>Tracheophyta</taxon>
        <taxon>Spermatophyta</taxon>
        <taxon>Magnoliopsida</taxon>
        <taxon>Liliopsida</taxon>
        <taxon>Poales</taxon>
        <taxon>Poaceae</taxon>
        <taxon>PACMAD clade</taxon>
        <taxon>Panicoideae</taxon>
        <taxon>Panicodae</taxon>
        <taxon>Paniceae</taxon>
        <taxon>Panicinae</taxon>
        <taxon>Panicum</taxon>
        <taxon>Panicum sect. Hiantes</taxon>
    </lineage>
</organism>
<reference evidence="2" key="1">
    <citation type="submission" date="2020-05" db="EMBL/GenBank/DDBJ databases">
        <title>WGS assembly of Panicum virgatum.</title>
        <authorList>
            <person name="Lovell J.T."/>
            <person name="Jenkins J."/>
            <person name="Shu S."/>
            <person name="Juenger T.E."/>
            <person name="Schmutz J."/>
        </authorList>
    </citation>
    <scope>NUCLEOTIDE SEQUENCE</scope>
    <source>
        <strain evidence="2">AP13</strain>
    </source>
</reference>
<evidence type="ECO:0000313" key="3">
    <source>
        <dbReference type="Proteomes" id="UP000823388"/>
    </source>
</evidence>
<evidence type="ECO:0000313" key="2">
    <source>
        <dbReference type="EMBL" id="KAG2650428.1"/>
    </source>
</evidence>
<protein>
    <submittedName>
        <fullName evidence="2">Uncharacterized protein</fullName>
    </submittedName>
</protein>
<proteinExistence type="predicted"/>
<name>A0A8T0WU85_PANVG</name>
<keyword evidence="3" id="KW-1185">Reference proteome</keyword>
<comment type="caution">
    <text evidence="2">The sequence shown here is derived from an EMBL/GenBank/DDBJ whole genome shotgun (WGS) entry which is preliminary data.</text>
</comment>
<accession>A0A8T0WU85</accession>
<dbReference type="EMBL" id="CM029038">
    <property type="protein sequence ID" value="KAG2650428.1"/>
    <property type="molecule type" value="Genomic_DNA"/>
</dbReference>
<gene>
    <name evidence="2" type="ORF">PVAP13_1NG196938</name>
</gene>
<sequence>MSEHPSEHWLILYHCSKRQGSRAACERINNILGVARHKKPTTLPYPVVPLLAATTLLSLRPDPVLGSRHGDLPISGSLEGEALCGRQPPVSAGARRRGRRREGWWLRVRDLGGRCAGGGEKGSVGGSGGGGREKQRSGRSTGRVRRHAGGSGAADLAEEGADGRQVPAATVQRDDTLRRDWPACVQRHSGQSS</sequence>
<feature type="region of interest" description="Disordered" evidence="1">
    <location>
        <begin position="77"/>
        <end position="99"/>
    </location>
</feature>
<feature type="compositionally biased region" description="Basic and acidic residues" evidence="1">
    <location>
        <begin position="172"/>
        <end position="181"/>
    </location>
</feature>
<evidence type="ECO:0000256" key="1">
    <source>
        <dbReference type="SAM" id="MobiDB-lite"/>
    </source>
</evidence>
<dbReference type="Proteomes" id="UP000823388">
    <property type="component" value="Chromosome 1N"/>
</dbReference>
<dbReference type="AlphaFoldDB" id="A0A8T0WU85"/>
<feature type="region of interest" description="Disordered" evidence="1">
    <location>
        <begin position="116"/>
        <end position="193"/>
    </location>
</feature>